<dbReference type="AlphaFoldDB" id="A0A7X3LHD2"/>
<protein>
    <submittedName>
        <fullName evidence="2">Serine hydrolase</fullName>
    </submittedName>
</protein>
<dbReference type="PANTHER" id="PTHR43283:SF7">
    <property type="entry name" value="BETA-LACTAMASE-RELATED DOMAIN-CONTAINING PROTEIN"/>
    <property type="match status" value="1"/>
</dbReference>
<dbReference type="InterPro" id="IPR012338">
    <property type="entry name" value="Beta-lactam/transpept-like"/>
</dbReference>
<reference evidence="2 3" key="1">
    <citation type="submission" date="2019-12" db="EMBL/GenBank/DDBJ databases">
        <title>Paenibacillus sp. nov., an endophytic bacterium isolated from the stem of Dendrobium.</title>
        <authorList>
            <person name="Zhao R."/>
        </authorList>
    </citation>
    <scope>NUCLEOTIDE SEQUENCE [LARGE SCALE GENOMIC DNA]</scope>
    <source>
        <strain evidence="2 3">HJL G12</strain>
    </source>
</reference>
<dbReference type="InterPro" id="IPR050789">
    <property type="entry name" value="Diverse_Enzym_Activities"/>
</dbReference>
<accession>A0A7X3LHD2</accession>
<gene>
    <name evidence="2" type="ORF">GRF59_19025</name>
</gene>
<proteinExistence type="predicted"/>
<dbReference type="PANTHER" id="PTHR43283">
    <property type="entry name" value="BETA-LACTAMASE-RELATED"/>
    <property type="match status" value="1"/>
</dbReference>
<dbReference type="SUPFAM" id="SSF56601">
    <property type="entry name" value="beta-lactamase/transpeptidase-like"/>
    <property type="match status" value="1"/>
</dbReference>
<dbReference type="Proteomes" id="UP000460318">
    <property type="component" value="Unassembled WGS sequence"/>
</dbReference>
<comment type="caution">
    <text evidence="2">The sequence shown here is derived from an EMBL/GenBank/DDBJ whole genome shotgun (WGS) entry which is preliminary data.</text>
</comment>
<keyword evidence="3" id="KW-1185">Reference proteome</keyword>
<sequence length="371" mass="42098">MERHDMPMFRAPSYRPPPFPYRQPDKEGCDEHLLNLADEAIRNSFPKMHSFLVAQSGDLIYEKYYNGQNRGSLNDLRSATKSFTSILTGIALDRCQLPDLDEPLMNILERYTSERTDPALHRTLTLRRLLTMTTGLAWQTGKRLGEPFIHHFHRSRHWTSYALSLPVLPEMVGCFQYRSVDTHLLSVILSECTGQDAYSYAREHLFGPLGIEHAEWTSSPEGHSMGHIGLYLTSRDMVKFGICCLEGGNWNGRKVISPTWLSQALQTQVEGYPAFGDYGFGWWTGKMNGQAFSYAHGHGGQQIYVFPELDAVVVFTADCKVSRWKNPKPLLQQFILKALNGSAAKERIIRSKDGNVNKAVLRLQQNDPDSN</sequence>
<evidence type="ECO:0000259" key="1">
    <source>
        <dbReference type="Pfam" id="PF00144"/>
    </source>
</evidence>
<dbReference type="Pfam" id="PF00144">
    <property type="entry name" value="Beta-lactamase"/>
    <property type="match status" value="1"/>
</dbReference>
<dbReference type="RefSeq" id="WP_160499311.1">
    <property type="nucleotide sequence ID" value="NZ_WUBI01000003.1"/>
</dbReference>
<dbReference type="Gene3D" id="3.40.710.10">
    <property type="entry name" value="DD-peptidase/beta-lactamase superfamily"/>
    <property type="match status" value="1"/>
</dbReference>
<dbReference type="InterPro" id="IPR001466">
    <property type="entry name" value="Beta-lactam-related"/>
</dbReference>
<feature type="domain" description="Beta-lactamase-related" evidence="1">
    <location>
        <begin position="50"/>
        <end position="317"/>
    </location>
</feature>
<keyword evidence="2" id="KW-0378">Hydrolase</keyword>
<name>A0A7X3LHD2_9BACL</name>
<dbReference type="GO" id="GO:0016787">
    <property type="term" value="F:hydrolase activity"/>
    <property type="evidence" value="ECO:0007669"/>
    <property type="project" value="UniProtKB-KW"/>
</dbReference>
<organism evidence="2 3">
    <name type="scientific">Paenibacillus dendrobii</name>
    <dbReference type="NCBI Taxonomy" id="2691084"/>
    <lineage>
        <taxon>Bacteria</taxon>
        <taxon>Bacillati</taxon>
        <taxon>Bacillota</taxon>
        <taxon>Bacilli</taxon>
        <taxon>Bacillales</taxon>
        <taxon>Paenibacillaceae</taxon>
        <taxon>Paenibacillus</taxon>
    </lineage>
</organism>
<evidence type="ECO:0000313" key="2">
    <source>
        <dbReference type="EMBL" id="MWV45711.1"/>
    </source>
</evidence>
<evidence type="ECO:0000313" key="3">
    <source>
        <dbReference type="Proteomes" id="UP000460318"/>
    </source>
</evidence>
<dbReference type="EMBL" id="WUBI01000003">
    <property type="protein sequence ID" value="MWV45711.1"/>
    <property type="molecule type" value="Genomic_DNA"/>
</dbReference>